<evidence type="ECO:0000256" key="4">
    <source>
        <dbReference type="ARBA" id="ARBA00022692"/>
    </source>
</evidence>
<dbReference type="Proteomes" id="UP000473278">
    <property type="component" value="Unassembled WGS sequence"/>
</dbReference>
<protein>
    <recommendedName>
        <fullName evidence="10">Long-chain fatty acid transport protein</fullName>
    </recommendedName>
</protein>
<evidence type="ECO:0000256" key="2">
    <source>
        <dbReference type="ARBA" id="ARBA00008163"/>
    </source>
</evidence>
<keyword evidence="7" id="KW-0998">Cell outer membrane</keyword>
<evidence type="ECO:0000256" key="3">
    <source>
        <dbReference type="ARBA" id="ARBA00022452"/>
    </source>
</evidence>
<keyword evidence="3" id="KW-1134">Transmembrane beta strand</keyword>
<accession>A0A6M1T026</accession>
<dbReference type="Pfam" id="PF03349">
    <property type="entry name" value="Toluene_X"/>
    <property type="match status" value="1"/>
</dbReference>
<dbReference type="AlphaFoldDB" id="A0A6M1T026"/>
<evidence type="ECO:0000313" key="9">
    <source>
        <dbReference type="Proteomes" id="UP000473278"/>
    </source>
</evidence>
<dbReference type="PANTHER" id="PTHR35093:SF8">
    <property type="entry name" value="OUTER MEMBRANE PROTEIN NMB0088-RELATED"/>
    <property type="match status" value="1"/>
</dbReference>
<evidence type="ECO:0000256" key="5">
    <source>
        <dbReference type="ARBA" id="ARBA00022729"/>
    </source>
</evidence>
<keyword evidence="5" id="KW-0732">Signal</keyword>
<name>A0A6M1T026_9BACT</name>
<dbReference type="Gene3D" id="2.40.160.60">
    <property type="entry name" value="Outer membrane protein transport protein (OMPP1/FadL/TodX)"/>
    <property type="match status" value="1"/>
</dbReference>
<evidence type="ECO:0000256" key="7">
    <source>
        <dbReference type="ARBA" id="ARBA00023237"/>
    </source>
</evidence>
<gene>
    <name evidence="8" type="ORF">G3570_02290</name>
</gene>
<dbReference type="SUPFAM" id="SSF56935">
    <property type="entry name" value="Porins"/>
    <property type="match status" value="1"/>
</dbReference>
<organism evidence="8 9">
    <name type="scientific">Halalkalibaculum roseum</name>
    <dbReference type="NCBI Taxonomy" id="2709311"/>
    <lineage>
        <taxon>Bacteria</taxon>
        <taxon>Pseudomonadati</taxon>
        <taxon>Balneolota</taxon>
        <taxon>Balneolia</taxon>
        <taxon>Balneolales</taxon>
        <taxon>Balneolaceae</taxon>
        <taxon>Halalkalibaculum</taxon>
    </lineage>
</organism>
<proteinExistence type="inferred from homology"/>
<sequence>MYLLRIRNSTSSLLKQILVLFISMLFAISTYAQTGHVMSGVGAIDQSMSGAGTVALPLDGLSGLYANPATLTHFEGITLDVSLQIMRPSGTLYSSIQENAFGPSFPSATISGSTESTAGPFPIPAIALTYVPEKSNWAFGFSAYGVGGFGVDYEMTPTNPITTPQAPSGFGFGAIPSEFQLLQVAPSIAYRVNNKLSIGFSPLLNRSSLEVNPFPAATPDDGNGDGFYSYPDGPKTSALGIGYSIGLNLKNINNFHFGISYKSTQHFADLNFNSSDETGNPREFSFNLDYPSILTGGLSYTGINRLLMAFDVKYIDFSRTDGFNRNGYDETGAVQGFGWESIFVYTAGLQYELTRKLPIRFGYSYNPCPINHDDSFFNVSAPAIIEHHISTGASYPLSSKIQLSGAFQYGVKNSTQGQWIGPQGSMAGTEVKNELSTSIFIFGLSFDL</sequence>
<keyword evidence="6" id="KW-0472">Membrane</keyword>
<dbReference type="GO" id="GO:0009279">
    <property type="term" value="C:cell outer membrane"/>
    <property type="evidence" value="ECO:0007669"/>
    <property type="project" value="UniProtKB-SubCell"/>
</dbReference>
<comment type="caution">
    <text evidence="8">The sequence shown here is derived from an EMBL/GenBank/DDBJ whole genome shotgun (WGS) entry which is preliminary data.</text>
</comment>
<reference evidence="8 9" key="1">
    <citation type="submission" date="2020-02" db="EMBL/GenBank/DDBJ databases">
        <title>Balneolaceae bacterium YR4-1, complete genome.</title>
        <authorList>
            <person name="Li Y."/>
            <person name="Wu S."/>
        </authorList>
    </citation>
    <scope>NUCLEOTIDE SEQUENCE [LARGE SCALE GENOMIC DNA]</scope>
    <source>
        <strain evidence="8 9">YR4-1</strain>
    </source>
</reference>
<dbReference type="RefSeq" id="WP_165138753.1">
    <property type="nucleotide sequence ID" value="NZ_JAALLT010000001.1"/>
</dbReference>
<evidence type="ECO:0000313" key="8">
    <source>
        <dbReference type="EMBL" id="NGP75445.1"/>
    </source>
</evidence>
<comment type="subcellular location">
    <subcellularLocation>
        <location evidence="1">Cell outer membrane</location>
        <topology evidence="1">Multi-pass membrane protein</topology>
    </subcellularLocation>
</comment>
<evidence type="ECO:0000256" key="1">
    <source>
        <dbReference type="ARBA" id="ARBA00004571"/>
    </source>
</evidence>
<dbReference type="GO" id="GO:0015483">
    <property type="term" value="F:long-chain fatty acid transporting porin activity"/>
    <property type="evidence" value="ECO:0007669"/>
    <property type="project" value="TreeGrafter"/>
</dbReference>
<dbReference type="InterPro" id="IPR005017">
    <property type="entry name" value="OMPP1/FadL/TodX"/>
</dbReference>
<evidence type="ECO:0000256" key="6">
    <source>
        <dbReference type="ARBA" id="ARBA00023136"/>
    </source>
</evidence>
<dbReference type="EMBL" id="JAALLT010000001">
    <property type="protein sequence ID" value="NGP75445.1"/>
    <property type="molecule type" value="Genomic_DNA"/>
</dbReference>
<evidence type="ECO:0008006" key="10">
    <source>
        <dbReference type="Google" id="ProtNLM"/>
    </source>
</evidence>
<dbReference type="PANTHER" id="PTHR35093">
    <property type="entry name" value="OUTER MEMBRANE PROTEIN NMB0088-RELATED"/>
    <property type="match status" value="1"/>
</dbReference>
<keyword evidence="4" id="KW-0812">Transmembrane</keyword>
<comment type="similarity">
    <text evidence="2">Belongs to the OmpP1/FadL family.</text>
</comment>
<keyword evidence="9" id="KW-1185">Reference proteome</keyword>